<dbReference type="PANTHER" id="PTHR43489">
    <property type="entry name" value="ISOMERASE"/>
    <property type="match status" value="1"/>
</dbReference>
<organism evidence="3 4">
    <name type="scientific">Christensenella tenuis</name>
    <dbReference type="NCBI Taxonomy" id="2763033"/>
    <lineage>
        <taxon>Bacteria</taxon>
        <taxon>Bacillati</taxon>
        <taxon>Bacillota</taxon>
        <taxon>Clostridia</taxon>
        <taxon>Christensenellales</taxon>
        <taxon>Christensenellaceae</taxon>
        <taxon>Christensenella</taxon>
    </lineage>
</organism>
<protein>
    <submittedName>
        <fullName evidence="3">Sugar phosphate isomerase/epimerase</fullName>
    </submittedName>
</protein>
<proteinExistence type="predicted"/>
<gene>
    <name evidence="3" type="ORF">H8S18_12910</name>
</gene>
<feature type="domain" description="Xylose isomerase-like TIM barrel" evidence="2">
    <location>
        <begin position="26"/>
        <end position="248"/>
    </location>
</feature>
<reference evidence="3 4" key="1">
    <citation type="submission" date="2020-08" db="EMBL/GenBank/DDBJ databases">
        <title>Genome public.</title>
        <authorList>
            <person name="Liu C."/>
            <person name="Sun Q."/>
        </authorList>
    </citation>
    <scope>NUCLEOTIDE SEQUENCE [LARGE SCALE GENOMIC DNA]</scope>
    <source>
        <strain evidence="3 4">NSJ-35</strain>
    </source>
</reference>
<dbReference type="Gene3D" id="3.20.20.150">
    <property type="entry name" value="Divalent-metal-dependent TIM barrel enzymes"/>
    <property type="match status" value="1"/>
</dbReference>
<dbReference type="InterPro" id="IPR050417">
    <property type="entry name" value="Sugar_Epim/Isomerase"/>
</dbReference>
<dbReference type="PANTHER" id="PTHR43489:SF7">
    <property type="entry name" value="3-DEHYDRO-D-GULOSIDE 4-EPIMERASE-RELATED"/>
    <property type="match status" value="1"/>
</dbReference>
<dbReference type="SUPFAM" id="SSF51658">
    <property type="entry name" value="Xylose isomerase-like"/>
    <property type="match status" value="1"/>
</dbReference>
<keyword evidence="4" id="KW-1185">Reference proteome</keyword>
<dbReference type="InterPro" id="IPR013022">
    <property type="entry name" value="Xyl_isomerase-like_TIM-brl"/>
</dbReference>
<keyword evidence="1 3" id="KW-0413">Isomerase</keyword>
<dbReference type="EMBL" id="JACOON010000007">
    <property type="protein sequence ID" value="MBC5649241.1"/>
    <property type="molecule type" value="Genomic_DNA"/>
</dbReference>
<evidence type="ECO:0000259" key="2">
    <source>
        <dbReference type="Pfam" id="PF01261"/>
    </source>
</evidence>
<evidence type="ECO:0000313" key="3">
    <source>
        <dbReference type="EMBL" id="MBC5649241.1"/>
    </source>
</evidence>
<dbReference type="GO" id="GO:0016853">
    <property type="term" value="F:isomerase activity"/>
    <property type="evidence" value="ECO:0007669"/>
    <property type="project" value="UniProtKB-KW"/>
</dbReference>
<dbReference type="Proteomes" id="UP000606889">
    <property type="component" value="Unassembled WGS sequence"/>
</dbReference>
<dbReference type="InterPro" id="IPR036237">
    <property type="entry name" value="Xyl_isomerase-like_sf"/>
</dbReference>
<dbReference type="RefSeq" id="WP_186858687.1">
    <property type="nucleotide sequence ID" value="NZ_JACOON010000007.1"/>
</dbReference>
<dbReference type="Pfam" id="PF01261">
    <property type="entry name" value="AP_endonuc_2"/>
    <property type="match status" value="1"/>
</dbReference>
<sequence length="288" mass="32401">MMKNKAGIFYGFWTRDFDADYVALTRKIAEIGFEVIELVAESVRKMTLQERDALKKTGEELGVEFVLASDPPEEYDISSPDADVRKAGIEYLKGYFDIAAELGAKTACGIVNGIWNSKIVDSKEAHTERSVECMKCLAPYAEERGIEICLELVNRYEHFMLNTGREALDYLKAVGSKNVKIQFDTYHMNIEENGFAEAILEAGEYVGYMHLGENNRRPPGYGFLPWTEIFGALKKIGYQGKLTLEPLVQKGGEIGDACSIWRDVMPGIDFDEAARRSLAFIRQAWDCA</sequence>
<comment type="caution">
    <text evidence="3">The sequence shown here is derived from an EMBL/GenBank/DDBJ whole genome shotgun (WGS) entry which is preliminary data.</text>
</comment>
<accession>A0ABR7EHK6</accession>
<evidence type="ECO:0000313" key="4">
    <source>
        <dbReference type="Proteomes" id="UP000606889"/>
    </source>
</evidence>
<name>A0ABR7EHK6_9FIRM</name>
<evidence type="ECO:0000256" key="1">
    <source>
        <dbReference type="ARBA" id="ARBA00023235"/>
    </source>
</evidence>